<reference evidence="2" key="1">
    <citation type="submission" date="2018-05" db="EMBL/GenBank/DDBJ databases">
        <authorList>
            <person name="Lanie J.A."/>
            <person name="Ng W.-L."/>
            <person name="Kazmierczak K.M."/>
            <person name="Andrzejewski T.M."/>
            <person name="Davidsen T.M."/>
            <person name="Wayne K.J."/>
            <person name="Tettelin H."/>
            <person name="Glass J.I."/>
            <person name="Rusch D."/>
            <person name="Podicherti R."/>
            <person name="Tsui H.-C.T."/>
            <person name="Winkler M.E."/>
        </authorList>
    </citation>
    <scope>NUCLEOTIDE SEQUENCE</scope>
</reference>
<dbReference type="InterPro" id="IPR042095">
    <property type="entry name" value="SUMF_sf"/>
</dbReference>
<name>A0A381NDE9_9ZZZZ</name>
<dbReference type="InterPro" id="IPR005532">
    <property type="entry name" value="SUMF_dom"/>
</dbReference>
<dbReference type="Gene3D" id="3.90.1580.10">
    <property type="entry name" value="paralog of FGE (formylglycine-generating enzyme)"/>
    <property type="match status" value="1"/>
</dbReference>
<dbReference type="PANTHER" id="PTHR23150:SF19">
    <property type="entry name" value="FORMYLGLYCINE-GENERATING ENZYME"/>
    <property type="match status" value="1"/>
</dbReference>
<accession>A0A381NDE9</accession>
<dbReference type="Pfam" id="PF03781">
    <property type="entry name" value="FGE-sulfatase"/>
    <property type="match status" value="1"/>
</dbReference>
<protein>
    <recommendedName>
        <fullName evidence="1">Sulfatase-modifying factor enzyme-like domain-containing protein</fullName>
    </recommendedName>
</protein>
<feature type="domain" description="Sulfatase-modifying factor enzyme-like" evidence="1">
    <location>
        <begin position="44"/>
        <end position="230"/>
    </location>
</feature>
<dbReference type="AlphaFoldDB" id="A0A381NDE9"/>
<evidence type="ECO:0000259" key="1">
    <source>
        <dbReference type="Pfam" id="PF03781"/>
    </source>
</evidence>
<dbReference type="EMBL" id="UINC01000227">
    <property type="protein sequence ID" value="SUZ51563.1"/>
    <property type="molecule type" value="Genomic_DNA"/>
</dbReference>
<sequence>MVFPVSISPRLAVVATIFLGIVPVNTSQLEPYTETIPGTLITFDLVPVPGGSLSVANPENLDIKRILKVDDIWIGKTEVTWEEYDVWQLGLDHEPAKRRQINTESRPSRPYGAPDWGFGHSGFATISVTVHAAEEYARWLSEKTGKNYRLPTTDEWQYACYLGIGSAPVRERTTMPNLNIEDRDAIAWHLGNSNRATHAVASKKPSTLGVYDMLGNAGEWGRDKDDATALLGGSYQDEATNIHCGARAEQTRAWNSTDPQIPKSTWWLSDAPFAGFRIIRDPEGEESVR</sequence>
<proteinExistence type="predicted"/>
<dbReference type="InterPro" id="IPR016187">
    <property type="entry name" value="CTDL_fold"/>
</dbReference>
<evidence type="ECO:0000313" key="2">
    <source>
        <dbReference type="EMBL" id="SUZ51563.1"/>
    </source>
</evidence>
<dbReference type="InterPro" id="IPR051043">
    <property type="entry name" value="Sulfatase_Mod_Factor_Kinase"/>
</dbReference>
<dbReference type="PANTHER" id="PTHR23150">
    <property type="entry name" value="SULFATASE MODIFYING FACTOR 1, 2"/>
    <property type="match status" value="1"/>
</dbReference>
<organism evidence="2">
    <name type="scientific">marine metagenome</name>
    <dbReference type="NCBI Taxonomy" id="408172"/>
    <lineage>
        <taxon>unclassified sequences</taxon>
        <taxon>metagenomes</taxon>
        <taxon>ecological metagenomes</taxon>
    </lineage>
</organism>
<dbReference type="SUPFAM" id="SSF56436">
    <property type="entry name" value="C-type lectin-like"/>
    <property type="match status" value="1"/>
</dbReference>
<dbReference type="GO" id="GO:0120147">
    <property type="term" value="F:formylglycine-generating oxidase activity"/>
    <property type="evidence" value="ECO:0007669"/>
    <property type="project" value="TreeGrafter"/>
</dbReference>
<gene>
    <name evidence="2" type="ORF">METZ01_LOCUS4417</name>
</gene>